<evidence type="ECO:0000256" key="5">
    <source>
        <dbReference type="ARBA" id="ARBA00022857"/>
    </source>
</evidence>
<comment type="pathway">
    <text evidence="1">Cofactor biosynthesis; tetrahydrofolate biosynthesis; 5,6,7,8-tetrahydrofolate from 7,8-dihydrofolate: step 1/1.</text>
</comment>
<dbReference type="Proteomes" id="UP000290815">
    <property type="component" value="Chromosome"/>
</dbReference>
<accession>A0A449AVJ9</accession>
<dbReference type="CDD" id="cd00209">
    <property type="entry name" value="DHFR"/>
    <property type="match status" value="1"/>
</dbReference>
<evidence type="ECO:0000313" key="10">
    <source>
        <dbReference type="Proteomes" id="UP000290815"/>
    </source>
</evidence>
<dbReference type="EMBL" id="LR215024">
    <property type="protein sequence ID" value="VEU70561.1"/>
    <property type="molecule type" value="Genomic_DNA"/>
</dbReference>
<dbReference type="GO" id="GO:0046655">
    <property type="term" value="P:folic acid metabolic process"/>
    <property type="evidence" value="ECO:0007669"/>
    <property type="project" value="TreeGrafter"/>
</dbReference>
<dbReference type="Gene3D" id="3.40.430.10">
    <property type="entry name" value="Dihydrofolate Reductase, subunit A"/>
    <property type="match status" value="1"/>
</dbReference>
<dbReference type="PRINTS" id="PR00070">
    <property type="entry name" value="DHFR"/>
</dbReference>
<protein>
    <recommendedName>
        <fullName evidence="3">dihydrofolate reductase</fullName>
        <ecNumber evidence="3">1.5.1.3</ecNumber>
    </recommendedName>
</protein>
<dbReference type="GO" id="GO:0046452">
    <property type="term" value="P:dihydrofolate metabolic process"/>
    <property type="evidence" value="ECO:0007669"/>
    <property type="project" value="TreeGrafter"/>
</dbReference>
<dbReference type="GO" id="GO:0050661">
    <property type="term" value="F:NADP binding"/>
    <property type="evidence" value="ECO:0007669"/>
    <property type="project" value="InterPro"/>
</dbReference>
<dbReference type="UniPathway" id="UPA00077">
    <property type="reaction ID" value="UER00158"/>
</dbReference>
<reference evidence="9 10" key="1">
    <citation type="submission" date="2019-01" db="EMBL/GenBank/DDBJ databases">
        <authorList>
            <consortium name="Pathogen Informatics"/>
        </authorList>
    </citation>
    <scope>NUCLEOTIDE SEQUENCE [LARGE SCALE GENOMIC DNA]</scope>
    <source>
        <strain evidence="9 10">NCTC10194</strain>
    </source>
</reference>
<keyword evidence="4" id="KW-0554">One-carbon metabolism</keyword>
<dbReference type="InterPro" id="IPR001796">
    <property type="entry name" value="DHFR_dom"/>
</dbReference>
<dbReference type="GO" id="GO:0004146">
    <property type="term" value="F:dihydrofolate reductase activity"/>
    <property type="evidence" value="ECO:0007669"/>
    <property type="project" value="UniProtKB-EC"/>
</dbReference>
<name>A0A449AVJ9_9BACT</name>
<dbReference type="PANTHER" id="PTHR48069">
    <property type="entry name" value="DIHYDROFOLATE REDUCTASE"/>
    <property type="match status" value="1"/>
</dbReference>
<proteinExistence type="inferred from homology"/>
<dbReference type="InterPro" id="IPR012259">
    <property type="entry name" value="DHFR"/>
</dbReference>
<dbReference type="GO" id="GO:0046654">
    <property type="term" value="P:tetrahydrofolate biosynthetic process"/>
    <property type="evidence" value="ECO:0007669"/>
    <property type="project" value="UniProtKB-UniPathway"/>
</dbReference>
<evidence type="ECO:0000313" key="9">
    <source>
        <dbReference type="EMBL" id="VEU70561.1"/>
    </source>
</evidence>
<dbReference type="GO" id="GO:0005829">
    <property type="term" value="C:cytosol"/>
    <property type="evidence" value="ECO:0007669"/>
    <property type="project" value="TreeGrafter"/>
</dbReference>
<dbReference type="RefSeq" id="WP_052353020.1">
    <property type="nucleotide sequence ID" value="NZ_LR215024.1"/>
</dbReference>
<keyword evidence="10" id="KW-1185">Reference proteome</keyword>
<sequence>MIKMIFAATKSGVIGLDQSLPWKIKNELNYFKNYTKDASLFMGSKTLLSLPKTFQKENRQIYSFATNNKEYDLLIDFYLKDEKDLVAMFEKFQNSKETLCIIGGKEIFEKYWFLADEISFSLIKKEYKGNVIFNSLHSSLIDPNYKLFEDNEFIVYLRNLKTDPIWIWFQNQRISSRELKEHFFLIKKKSFKI</sequence>
<dbReference type="SUPFAM" id="SSF53597">
    <property type="entry name" value="Dihydrofolate reductase-like"/>
    <property type="match status" value="1"/>
</dbReference>
<keyword evidence="6 9" id="KW-0560">Oxidoreductase</keyword>
<dbReference type="PANTHER" id="PTHR48069:SF3">
    <property type="entry name" value="DIHYDROFOLATE REDUCTASE"/>
    <property type="match status" value="1"/>
</dbReference>
<gene>
    <name evidence="9" type="primary">folA</name>
    <name evidence="9" type="ORF">NCTC10194_00491</name>
</gene>
<dbReference type="EC" id="1.5.1.3" evidence="3"/>
<dbReference type="KEGG" id="mgly:NCTC10194_00491"/>
<dbReference type="InterPro" id="IPR017925">
    <property type="entry name" value="DHFR_CS"/>
</dbReference>
<evidence type="ECO:0000256" key="2">
    <source>
        <dbReference type="ARBA" id="ARBA00009539"/>
    </source>
</evidence>
<dbReference type="PROSITE" id="PS00075">
    <property type="entry name" value="DHFR_1"/>
    <property type="match status" value="1"/>
</dbReference>
<dbReference type="AlphaFoldDB" id="A0A449AVJ9"/>
<dbReference type="PROSITE" id="PS51330">
    <property type="entry name" value="DHFR_2"/>
    <property type="match status" value="1"/>
</dbReference>
<comment type="similarity">
    <text evidence="2 7">Belongs to the dihydrofolate reductase family.</text>
</comment>
<evidence type="ECO:0000256" key="3">
    <source>
        <dbReference type="ARBA" id="ARBA00012856"/>
    </source>
</evidence>
<organism evidence="9 10">
    <name type="scientific">Mycoplasmopsis glycophila</name>
    <dbReference type="NCBI Taxonomy" id="171285"/>
    <lineage>
        <taxon>Bacteria</taxon>
        <taxon>Bacillati</taxon>
        <taxon>Mycoplasmatota</taxon>
        <taxon>Mycoplasmoidales</taxon>
        <taxon>Metamycoplasmataceae</taxon>
        <taxon>Mycoplasmopsis</taxon>
    </lineage>
</organism>
<dbReference type="GO" id="GO:0006730">
    <property type="term" value="P:one-carbon metabolic process"/>
    <property type="evidence" value="ECO:0007669"/>
    <property type="project" value="UniProtKB-KW"/>
</dbReference>
<evidence type="ECO:0000256" key="7">
    <source>
        <dbReference type="RuleBase" id="RU004474"/>
    </source>
</evidence>
<evidence type="ECO:0000256" key="4">
    <source>
        <dbReference type="ARBA" id="ARBA00022563"/>
    </source>
</evidence>
<evidence type="ECO:0000256" key="6">
    <source>
        <dbReference type="ARBA" id="ARBA00023002"/>
    </source>
</evidence>
<evidence type="ECO:0000256" key="1">
    <source>
        <dbReference type="ARBA" id="ARBA00004903"/>
    </source>
</evidence>
<dbReference type="Pfam" id="PF00186">
    <property type="entry name" value="DHFR_1"/>
    <property type="match status" value="1"/>
</dbReference>
<dbReference type="InterPro" id="IPR024072">
    <property type="entry name" value="DHFR-like_dom_sf"/>
</dbReference>
<feature type="domain" description="DHFR" evidence="8">
    <location>
        <begin position="1"/>
        <end position="193"/>
    </location>
</feature>
<keyword evidence="5" id="KW-0521">NADP</keyword>
<evidence type="ECO:0000259" key="8">
    <source>
        <dbReference type="PROSITE" id="PS51330"/>
    </source>
</evidence>